<dbReference type="InterPro" id="IPR028096">
    <property type="entry name" value="EfeO_Cupredoxin"/>
</dbReference>
<comment type="caution">
    <text evidence="2">The sequence shown here is derived from an EMBL/GenBank/DDBJ whole genome shotgun (WGS) entry which is preliminary data.</text>
</comment>
<keyword evidence="3" id="KW-1185">Reference proteome</keyword>
<dbReference type="PANTHER" id="PTHR36507">
    <property type="entry name" value="BLL1555 PROTEIN"/>
    <property type="match status" value="1"/>
</dbReference>
<gene>
    <name evidence="2" type="ORF">WH95_01460</name>
</gene>
<proteinExistence type="predicted"/>
<organism evidence="2 3">
    <name type="scientific">Kiloniella litopenaei</name>
    <dbReference type="NCBI Taxonomy" id="1549748"/>
    <lineage>
        <taxon>Bacteria</taxon>
        <taxon>Pseudomonadati</taxon>
        <taxon>Pseudomonadota</taxon>
        <taxon>Alphaproteobacteria</taxon>
        <taxon>Rhodospirillales</taxon>
        <taxon>Kiloniellaceae</taxon>
        <taxon>Kiloniella</taxon>
    </lineage>
</organism>
<dbReference type="InterPro" id="IPR008972">
    <property type="entry name" value="Cupredoxin"/>
</dbReference>
<protein>
    <recommendedName>
        <fullName evidence="1">EfeO-type cupredoxin-like domain-containing protein</fullName>
    </recommendedName>
</protein>
<feature type="domain" description="EfeO-type cupredoxin-like" evidence="1">
    <location>
        <begin position="10"/>
        <end position="100"/>
    </location>
</feature>
<dbReference type="Gene3D" id="2.60.40.420">
    <property type="entry name" value="Cupredoxins - blue copper proteins"/>
    <property type="match status" value="1"/>
</dbReference>
<name>A0A0M2RFN2_9PROT</name>
<accession>A0A0M2RFN2</accession>
<dbReference type="SUPFAM" id="SSF49503">
    <property type="entry name" value="Cupredoxins"/>
    <property type="match status" value="1"/>
</dbReference>
<sequence>MTAGGGALAGLSHLAKAADSIQNHSIEIHNLVFVPEVITVCPGDKIRWINRDISPHTATALDGCWDTQELTLNQHRTLIVTEDMAGEYYCLFHPHMRGEIRLK</sequence>
<dbReference type="InterPro" id="IPR052721">
    <property type="entry name" value="ET_Amicyanin"/>
</dbReference>
<dbReference type="AlphaFoldDB" id="A0A0M2RFN2"/>
<evidence type="ECO:0000313" key="3">
    <source>
        <dbReference type="Proteomes" id="UP000034491"/>
    </source>
</evidence>
<dbReference type="Pfam" id="PF13473">
    <property type="entry name" value="Cupredoxin_1"/>
    <property type="match status" value="1"/>
</dbReference>
<dbReference type="Proteomes" id="UP000034491">
    <property type="component" value="Unassembled WGS sequence"/>
</dbReference>
<dbReference type="STRING" id="1549748.WH95_01460"/>
<evidence type="ECO:0000259" key="1">
    <source>
        <dbReference type="Pfam" id="PF13473"/>
    </source>
</evidence>
<dbReference type="EMBL" id="LANI01000001">
    <property type="protein sequence ID" value="KKJ78835.1"/>
    <property type="molecule type" value="Genomic_DNA"/>
</dbReference>
<evidence type="ECO:0000313" key="2">
    <source>
        <dbReference type="EMBL" id="KKJ78835.1"/>
    </source>
</evidence>
<reference evidence="2 3" key="1">
    <citation type="submission" date="2015-03" db="EMBL/GenBank/DDBJ databases">
        <title>Genome sequence of Kiloniella sp. P1-1, isolated from the gut microflora of Pacific white shrimp, Penaeus vannamei.</title>
        <authorList>
            <person name="Shao Z."/>
            <person name="Wang L."/>
            <person name="Li X."/>
        </authorList>
    </citation>
    <scope>NUCLEOTIDE SEQUENCE [LARGE SCALE GENOMIC DNA]</scope>
    <source>
        <strain evidence="2 3">P1-1</strain>
    </source>
</reference>
<dbReference type="PANTHER" id="PTHR36507:SF1">
    <property type="entry name" value="BLL1555 PROTEIN"/>
    <property type="match status" value="1"/>
</dbReference>